<organism evidence="4 5">
    <name type="scientific">Paenibacillus silvae</name>
    <dbReference type="NCBI Taxonomy" id="1325358"/>
    <lineage>
        <taxon>Bacteria</taxon>
        <taxon>Bacillati</taxon>
        <taxon>Bacillota</taxon>
        <taxon>Bacilli</taxon>
        <taxon>Bacillales</taxon>
        <taxon>Paenibacillaceae</taxon>
        <taxon>Paenibacillus</taxon>
    </lineage>
</organism>
<dbReference type="Pfam" id="PF00583">
    <property type="entry name" value="Acetyltransf_1"/>
    <property type="match status" value="1"/>
</dbReference>
<evidence type="ECO:0000256" key="2">
    <source>
        <dbReference type="ARBA" id="ARBA00023315"/>
    </source>
</evidence>
<evidence type="ECO:0000313" key="4">
    <source>
        <dbReference type="EMBL" id="PZT52860.1"/>
    </source>
</evidence>
<evidence type="ECO:0000313" key="5">
    <source>
        <dbReference type="Proteomes" id="UP000249204"/>
    </source>
</evidence>
<dbReference type="Gene3D" id="3.40.630.30">
    <property type="match status" value="1"/>
</dbReference>
<comment type="caution">
    <text evidence="4">The sequence shown here is derived from an EMBL/GenBank/DDBJ whole genome shotgun (WGS) entry which is preliminary data.</text>
</comment>
<dbReference type="InterPro" id="IPR000182">
    <property type="entry name" value="GNAT_dom"/>
</dbReference>
<dbReference type="InterPro" id="IPR016181">
    <property type="entry name" value="Acyl_CoA_acyltransferase"/>
</dbReference>
<accession>A0A2W6NZM6</accession>
<dbReference type="CDD" id="cd04301">
    <property type="entry name" value="NAT_SF"/>
    <property type="match status" value="1"/>
</dbReference>
<dbReference type="PANTHER" id="PTHR43877:SF2">
    <property type="entry name" value="AMINOALKYLPHOSPHONATE N-ACETYLTRANSFERASE-RELATED"/>
    <property type="match status" value="1"/>
</dbReference>
<protein>
    <submittedName>
        <fullName evidence="4">GNAT family N-acetyltransferase</fullName>
    </submittedName>
</protein>
<dbReference type="EMBL" id="QKWW01000085">
    <property type="protein sequence ID" value="PZT52860.1"/>
    <property type="molecule type" value="Genomic_DNA"/>
</dbReference>
<keyword evidence="2" id="KW-0012">Acyltransferase</keyword>
<dbReference type="GO" id="GO:0016747">
    <property type="term" value="F:acyltransferase activity, transferring groups other than amino-acyl groups"/>
    <property type="evidence" value="ECO:0007669"/>
    <property type="project" value="InterPro"/>
</dbReference>
<dbReference type="SUPFAM" id="SSF55729">
    <property type="entry name" value="Acyl-CoA N-acyltransferases (Nat)"/>
    <property type="match status" value="1"/>
</dbReference>
<evidence type="ECO:0000259" key="3">
    <source>
        <dbReference type="PROSITE" id="PS51186"/>
    </source>
</evidence>
<evidence type="ECO:0000256" key="1">
    <source>
        <dbReference type="ARBA" id="ARBA00022679"/>
    </source>
</evidence>
<name>A0A2W6NZM6_9BACL</name>
<reference evidence="4 5" key="1">
    <citation type="submission" date="2018-06" db="EMBL/GenBank/DDBJ databases">
        <title>Isolation of heavy metals resistant Paenibacillus silvae NC2 from Gold-Copper mine in ZiJin, China.</title>
        <authorList>
            <person name="Xu J."/>
            <person name="Mazhar H.S."/>
            <person name="Rensing C."/>
        </authorList>
    </citation>
    <scope>NUCLEOTIDE SEQUENCE [LARGE SCALE GENOMIC DNA]</scope>
    <source>
        <strain evidence="4 5">NC2</strain>
    </source>
</reference>
<proteinExistence type="predicted"/>
<dbReference type="RefSeq" id="WP_111272898.1">
    <property type="nucleotide sequence ID" value="NZ_QKWW01000085.1"/>
</dbReference>
<keyword evidence="1 4" id="KW-0808">Transferase</keyword>
<feature type="domain" description="N-acetyltransferase" evidence="3">
    <location>
        <begin position="1"/>
        <end position="139"/>
    </location>
</feature>
<gene>
    <name evidence="4" type="ORF">DN757_25040</name>
</gene>
<dbReference type="PROSITE" id="PS51186">
    <property type="entry name" value="GNAT"/>
    <property type="match status" value="1"/>
</dbReference>
<sequence length="140" mass="16042">MIIREANIEDIPQLRKIYLDSRRESFHWANADEMSLDDFDRDTSEEQILLAEEDGQMLGFASLYVPDRFIHNLFVHPTAAGKGAGKLLLQQSVEELGTPVTLKCVSDNHKALGFYKKQGWQPVVEEGEPGARYWVMKFEK</sequence>
<dbReference type="Proteomes" id="UP000249204">
    <property type="component" value="Unassembled WGS sequence"/>
</dbReference>
<dbReference type="InterPro" id="IPR050832">
    <property type="entry name" value="Bact_Acetyltransf"/>
</dbReference>
<dbReference type="PANTHER" id="PTHR43877">
    <property type="entry name" value="AMINOALKYLPHOSPHONATE N-ACETYLTRANSFERASE-RELATED-RELATED"/>
    <property type="match status" value="1"/>
</dbReference>
<dbReference type="AlphaFoldDB" id="A0A2W6NZM6"/>